<name>A8H898_SHEPA</name>
<feature type="transmembrane region" description="Helical" evidence="1">
    <location>
        <begin position="52"/>
        <end position="75"/>
    </location>
</feature>
<accession>A8H898</accession>
<evidence type="ECO:0000313" key="2">
    <source>
        <dbReference type="EMBL" id="ABV88785.1"/>
    </source>
</evidence>
<protein>
    <submittedName>
        <fullName evidence="2">Uncharacterized protein</fullName>
    </submittedName>
</protein>
<dbReference type="EMBL" id="CP000851">
    <property type="protein sequence ID" value="ABV88785.1"/>
    <property type="molecule type" value="Genomic_DNA"/>
</dbReference>
<evidence type="ECO:0000256" key="1">
    <source>
        <dbReference type="SAM" id="Phobius"/>
    </source>
</evidence>
<gene>
    <name evidence="2" type="ordered locus">Spea_3472</name>
</gene>
<dbReference type="KEGG" id="spl:Spea_3472"/>
<evidence type="ECO:0000313" key="3">
    <source>
        <dbReference type="Proteomes" id="UP000002608"/>
    </source>
</evidence>
<organism evidence="2 3">
    <name type="scientific">Shewanella pealeana (strain ATCC 700345 / ANG-SQ1)</name>
    <dbReference type="NCBI Taxonomy" id="398579"/>
    <lineage>
        <taxon>Bacteria</taxon>
        <taxon>Pseudomonadati</taxon>
        <taxon>Pseudomonadota</taxon>
        <taxon>Gammaproteobacteria</taxon>
        <taxon>Alteromonadales</taxon>
        <taxon>Shewanellaceae</taxon>
        <taxon>Shewanella</taxon>
    </lineage>
</organism>
<proteinExistence type="predicted"/>
<keyword evidence="3" id="KW-1185">Reference proteome</keyword>
<keyword evidence="1" id="KW-0472">Membrane</keyword>
<dbReference type="eggNOG" id="ENOG5031A5M">
    <property type="taxonomic scope" value="Bacteria"/>
</dbReference>
<dbReference type="Proteomes" id="UP000002608">
    <property type="component" value="Chromosome"/>
</dbReference>
<dbReference type="STRING" id="398579.Spea_3472"/>
<keyword evidence="1" id="KW-1133">Transmembrane helix</keyword>
<sequence length="148" mass="16446">MLALVRYSYLAAAVIYLLSWIWWPAATLWLVLLSWAGGCWHRVTSPVFKQGYLNLLQSIGIYLGLHLAALASFMVASRFNYGGLFSTTGAEEFGYLLGFGFLGAVLLIIGTLWPLIRLVKGYRVLMVIYKGSCEDSREGNEVNNSEAL</sequence>
<dbReference type="HOGENOM" id="CLU_144862_0_0_6"/>
<feature type="transmembrane region" description="Helical" evidence="1">
    <location>
        <begin position="95"/>
        <end position="116"/>
    </location>
</feature>
<reference evidence="2 3" key="1">
    <citation type="submission" date="2007-10" db="EMBL/GenBank/DDBJ databases">
        <title>Complete sequence of Shewanella pealeana ATCC 700345.</title>
        <authorList>
            <consortium name="US DOE Joint Genome Institute"/>
            <person name="Copeland A."/>
            <person name="Lucas S."/>
            <person name="Lapidus A."/>
            <person name="Barry K."/>
            <person name="Glavina del Rio T."/>
            <person name="Dalin E."/>
            <person name="Tice H."/>
            <person name="Pitluck S."/>
            <person name="Chertkov O."/>
            <person name="Brettin T."/>
            <person name="Bruce D."/>
            <person name="Detter J.C."/>
            <person name="Han C."/>
            <person name="Schmutz J."/>
            <person name="Larimer F."/>
            <person name="Land M."/>
            <person name="Hauser L."/>
            <person name="Kyrpides N."/>
            <person name="Kim E."/>
            <person name="Zhao J.-S.Z."/>
            <person name="Manno D."/>
            <person name="Hawari J."/>
            <person name="Richardson P."/>
        </authorList>
    </citation>
    <scope>NUCLEOTIDE SEQUENCE [LARGE SCALE GENOMIC DNA]</scope>
    <source>
        <strain evidence="3">ATCC 700345 / ANG-SQ1</strain>
    </source>
</reference>
<keyword evidence="1" id="KW-0812">Transmembrane</keyword>
<dbReference type="AlphaFoldDB" id="A8H898"/>
<feature type="transmembrane region" description="Helical" evidence="1">
    <location>
        <begin position="20"/>
        <end position="40"/>
    </location>
</feature>